<sequence>MGPERTRVPAPPLLPRTRWGAEFCGGTGTVRSSVIAHGDSRVGKNGPGAGYEKSQ</sequence>
<dbReference type="Proteomes" id="UP001152519">
    <property type="component" value="Unassembled WGS sequence"/>
</dbReference>
<protein>
    <submittedName>
        <fullName evidence="2">Uncharacterized protein</fullName>
    </submittedName>
</protein>
<evidence type="ECO:0000256" key="1">
    <source>
        <dbReference type="SAM" id="MobiDB-lite"/>
    </source>
</evidence>
<accession>A0A9W4GWA8</accession>
<keyword evidence="3" id="KW-1185">Reference proteome</keyword>
<evidence type="ECO:0000313" key="2">
    <source>
        <dbReference type="EMBL" id="CAG6397539.1"/>
    </source>
</evidence>
<evidence type="ECO:0000313" key="3">
    <source>
        <dbReference type="Proteomes" id="UP001152519"/>
    </source>
</evidence>
<dbReference type="AlphaFoldDB" id="A0A9W4GWA8"/>
<reference evidence="2" key="1">
    <citation type="submission" date="2021-05" db="EMBL/GenBank/DDBJ databases">
        <authorList>
            <person name="Arsene-Ploetze F."/>
        </authorList>
    </citation>
    <scope>NUCLEOTIDE SEQUENCE</scope>
    <source>
        <strain evidence="2">DSM 42138</strain>
    </source>
</reference>
<dbReference type="EMBL" id="CAJSLV010000089">
    <property type="protein sequence ID" value="CAG6397539.1"/>
    <property type="molecule type" value="Genomic_DNA"/>
</dbReference>
<proteinExistence type="predicted"/>
<gene>
    <name evidence="2" type="ORF">SCOCK_570008</name>
</gene>
<feature type="region of interest" description="Disordered" evidence="1">
    <location>
        <begin position="35"/>
        <end position="55"/>
    </location>
</feature>
<name>A0A9W4GWA8_9ACTN</name>
<organism evidence="2 3">
    <name type="scientific">Actinacidiphila cocklensis</name>
    <dbReference type="NCBI Taxonomy" id="887465"/>
    <lineage>
        <taxon>Bacteria</taxon>
        <taxon>Bacillati</taxon>
        <taxon>Actinomycetota</taxon>
        <taxon>Actinomycetes</taxon>
        <taxon>Kitasatosporales</taxon>
        <taxon>Streptomycetaceae</taxon>
        <taxon>Actinacidiphila</taxon>
    </lineage>
</organism>
<comment type="caution">
    <text evidence="2">The sequence shown here is derived from an EMBL/GenBank/DDBJ whole genome shotgun (WGS) entry which is preliminary data.</text>
</comment>